<evidence type="ECO:0000313" key="1">
    <source>
        <dbReference type="EMBL" id="CAH2275805.1"/>
    </source>
</evidence>
<reference evidence="1" key="1">
    <citation type="submission" date="2022-03" db="EMBL/GenBank/DDBJ databases">
        <authorList>
            <person name="Alioto T."/>
            <person name="Alioto T."/>
            <person name="Gomez Garrido J."/>
        </authorList>
    </citation>
    <scope>NUCLEOTIDE SEQUENCE</scope>
</reference>
<dbReference type="AlphaFoldDB" id="A0AAD1RQA1"/>
<accession>A0AAD1RQA1</accession>
<sequence>MVTDSARALQWTRQLYYEKSNMADTLLAPKLKCRATHKRIDKIKSPDGQKQDAPQRIADVFQGFFSSLYDHSPQIHQNPNLLTAQINRYLNRYLTSVNQPSLPSKDANKLIIP</sequence>
<evidence type="ECO:0000313" key="2">
    <source>
        <dbReference type="Proteomes" id="UP001295444"/>
    </source>
</evidence>
<dbReference type="Proteomes" id="UP001295444">
    <property type="component" value="Chromosome 03"/>
</dbReference>
<organism evidence="1 2">
    <name type="scientific">Pelobates cultripes</name>
    <name type="common">Western spadefoot toad</name>
    <dbReference type="NCBI Taxonomy" id="61616"/>
    <lineage>
        <taxon>Eukaryota</taxon>
        <taxon>Metazoa</taxon>
        <taxon>Chordata</taxon>
        <taxon>Craniata</taxon>
        <taxon>Vertebrata</taxon>
        <taxon>Euteleostomi</taxon>
        <taxon>Amphibia</taxon>
        <taxon>Batrachia</taxon>
        <taxon>Anura</taxon>
        <taxon>Pelobatoidea</taxon>
        <taxon>Pelobatidae</taxon>
        <taxon>Pelobates</taxon>
    </lineage>
</organism>
<gene>
    <name evidence="1" type="ORF">PECUL_23A013729</name>
</gene>
<proteinExistence type="predicted"/>
<feature type="non-terminal residue" evidence="1">
    <location>
        <position position="113"/>
    </location>
</feature>
<dbReference type="EMBL" id="OW240914">
    <property type="protein sequence ID" value="CAH2275805.1"/>
    <property type="molecule type" value="Genomic_DNA"/>
</dbReference>
<protein>
    <submittedName>
        <fullName evidence="1">Uncharacterized protein</fullName>
    </submittedName>
</protein>
<name>A0AAD1RQA1_PELCU</name>
<keyword evidence="2" id="KW-1185">Reference proteome</keyword>